<sequence>MMMRKNAYDYNVIYDGDNNDGEEVMKVNLMMIVLMVMLILMMLKYDNHDVDDKDAYESDNGTDERRMY</sequence>
<keyword evidence="3" id="KW-1185">Reference proteome</keyword>
<evidence type="ECO:0008006" key="4">
    <source>
        <dbReference type="Google" id="ProtNLM"/>
    </source>
</evidence>
<comment type="caution">
    <text evidence="2">The sequence shown here is derived from an EMBL/GenBank/DDBJ whole genome shotgun (WGS) entry which is preliminary data.</text>
</comment>
<evidence type="ECO:0000256" key="1">
    <source>
        <dbReference type="SAM" id="Phobius"/>
    </source>
</evidence>
<gene>
    <name evidence="2" type="ORF">DPMN_083216</name>
</gene>
<dbReference type="EMBL" id="JAIWYP010000016">
    <property type="protein sequence ID" value="KAH3695758.1"/>
    <property type="molecule type" value="Genomic_DNA"/>
</dbReference>
<keyword evidence="1" id="KW-1133">Transmembrane helix</keyword>
<protein>
    <recommendedName>
        <fullName evidence="4">Transmembrane protein</fullName>
    </recommendedName>
</protein>
<reference evidence="2" key="1">
    <citation type="journal article" date="2019" name="bioRxiv">
        <title>The Genome of the Zebra Mussel, Dreissena polymorpha: A Resource for Invasive Species Research.</title>
        <authorList>
            <person name="McCartney M.A."/>
            <person name="Auch B."/>
            <person name="Kono T."/>
            <person name="Mallez S."/>
            <person name="Zhang Y."/>
            <person name="Obille A."/>
            <person name="Becker A."/>
            <person name="Abrahante J.E."/>
            <person name="Garbe J."/>
            <person name="Badalamenti J.P."/>
            <person name="Herman A."/>
            <person name="Mangelson H."/>
            <person name="Liachko I."/>
            <person name="Sullivan S."/>
            <person name="Sone E.D."/>
            <person name="Koren S."/>
            <person name="Silverstein K.A.T."/>
            <person name="Beckman K.B."/>
            <person name="Gohl D.M."/>
        </authorList>
    </citation>
    <scope>NUCLEOTIDE SEQUENCE</scope>
    <source>
        <strain evidence="2">Duluth1</strain>
        <tissue evidence="2">Whole animal</tissue>
    </source>
</reference>
<dbReference type="AlphaFoldDB" id="A0A9D3Y8B9"/>
<evidence type="ECO:0000313" key="2">
    <source>
        <dbReference type="EMBL" id="KAH3695758.1"/>
    </source>
</evidence>
<name>A0A9D3Y8B9_DREPO</name>
<proteinExistence type="predicted"/>
<keyword evidence="1" id="KW-0812">Transmembrane</keyword>
<organism evidence="2 3">
    <name type="scientific">Dreissena polymorpha</name>
    <name type="common">Zebra mussel</name>
    <name type="synonym">Mytilus polymorpha</name>
    <dbReference type="NCBI Taxonomy" id="45954"/>
    <lineage>
        <taxon>Eukaryota</taxon>
        <taxon>Metazoa</taxon>
        <taxon>Spiralia</taxon>
        <taxon>Lophotrochozoa</taxon>
        <taxon>Mollusca</taxon>
        <taxon>Bivalvia</taxon>
        <taxon>Autobranchia</taxon>
        <taxon>Heteroconchia</taxon>
        <taxon>Euheterodonta</taxon>
        <taxon>Imparidentia</taxon>
        <taxon>Neoheterodontei</taxon>
        <taxon>Myida</taxon>
        <taxon>Dreissenoidea</taxon>
        <taxon>Dreissenidae</taxon>
        <taxon>Dreissena</taxon>
    </lineage>
</organism>
<accession>A0A9D3Y8B9</accession>
<evidence type="ECO:0000313" key="3">
    <source>
        <dbReference type="Proteomes" id="UP000828390"/>
    </source>
</evidence>
<feature type="transmembrane region" description="Helical" evidence="1">
    <location>
        <begin position="24"/>
        <end position="43"/>
    </location>
</feature>
<keyword evidence="1" id="KW-0472">Membrane</keyword>
<dbReference type="Proteomes" id="UP000828390">
    <property type="component" value="Unassembled WGS sequence"/>
</dbReference>
<reference evidence="2" key="2">
    <citation type="submission" date="2020-11" db="EMBL/GenBank/DDBJ databases">
        <authorList>
            <person name="McCartney M.A."/>
            <person name="Auch B."/>
            <person name="Kono T."/>
            <person name="Mallez S."/>
            <person name="Becker A."/>
            <person name="Gohl D.M."/>
            <person name="Silverstein K.A.T."/>
            <person name="Koren S."/>
            <person name="Bechman K.B."/>
            <person name="Herman A."/>
            <person name="Abrahante J.E."/>
            <person name="Garbe J."/>
        </authorList>
    </citation>
    <scope>NUCLEOTIDE SEQUENCE</scope>
    <source>
        <strain evidence="2">Duluth1</strain>
        <tissue evidence="2">Whole animal</tissue>
    </source>
</reference>